<evidence type="ECO:0000313" key="1">
    <source>
        <dbReference type="EMBL" id="PHY94172.1"/>
    </source>
</evidence>
<accession>A0A2G4RC91</accession>
<protein>
    <submittedName>
        <fullName evidence="1">Uncharacterized protein</fullName>
    </submittedName>
</protein>
<organism evidence="1 2">
    <name type="scientific">Acetobacter pomorum</name>
    <dbReference type="NCBI Taxonomy" id="65959"/>
    <lineage>
        <taxon>Bacteria</taxon>
        <taxon>Pseudomonadati</taxon>
        <taxon>Pseudomonadota</taxon>
        <taxon>Alphaproteobacteria</taxon>
        <taxon>Acetobacterales</taxon>
        <taxon>Acetobacteraceae</taxon>
        <taxon>Acetobacter</taxon>
    </lineage>
</organism>
<dbReference type="AlphaFoldDB" id="A0A2G4RC91"/>
<comment type="caution">
    <text evidence="1">The sequence shown here is derived from an EMBL/GenBank/DDBJ whole genome shotgun (WGS) entry which is preliminary data.</text>
</comment>
<dbReference type="EMBL" id="PEBQ01000103">
    <property type="protein sequence ID" value="PHY94172.1"/>
    <property type="molecule type" value="Genomic_DNA"/>
</dbReference>
<sequence>MEKPSPVILDGIRNIFDKFDEKVTPNAMDVSIVLSTIGESLACRGNNIQSPFERRYSSKLTMPNWILREVEDSDGVASGVLKSEVIKDSLDCKLTQTILYALKYNEIRTDLFFSTTDMTKFINQRQSLGLISLWISEALSLSLSLP</sequence>
<name>A0A2G4RC91_9PROT</name>
<reference evidence="1 2" key="1">
    <citation type="submission" date="2017-10" db="EMBL/GenBank/DDBJ databases">
        <title>Genomic analysis of the genus Acetobacter.</title>
        <authorList>
            <person name="Kim K.H."/>
            <person name="Chun B.H."/>
            <person name="Son A.R."/>
            <person name="Jeon C.O."/>
        </authorList>
    </citation>
    <scope>NUCLEOTIDE SEQUENCE [LARGE SCALE GENOMIC DNA]</scope>
    <source>
        <strain evidence="1 2">LHT 2458</strain>
    </source>
</reference>
<gene>
    <name evidence="1" type="ORF">CSR02_07695</name>
</gene>
<dbReference type="Proteomes" id="UP000228751">
    <property type="component" value="Unassembled WGS sequence"/>
</dbReference>
<dbReference type="RefSeq" id="WP_099541160.1">
    <property type="nucleotide sequence ID" value="NZ_PEBQ01000103.1"/>
</dbReference>
<keyword evidence="2" id="KW-1185">Reference proteome</keyword>
<evidence type="ECO:0000313" key="2">
    <source>
        <dbReference type="Proteomes" id="UP000228751"/>
    </source>
</evidence>
<proteinExistence type="predicted"/>